<evidence type="ECO:0000313" key="10">
    <source>
        <dbReference type="EMBL" id="ORX45457.1"/>
    </source>
</evidence>
<dbReference type="Gene3D" id="3.40.50.300">
    <property type="entry name" value="P-loop containing nucleotide triphosphate hydrolases"/>
    <property type="match status" value="1"/>
</dbReference>
<evidence type="ECO:0000256" key="5">
    <source>
        <dbReference type="ARBA" id="ARBA00020264"/>
    </source>
</evidence>
<keyword evidence="7" id="KW-0819">tRNA processing</keyword>
<dbReference type="GO" id="GO:0033588">
    <property type="term" value="C:elongator holoenzyme complex"/>
    <property type="evidence" value="ECO:0007669"/>
    <property type="project" value="InterPro"/>
</dbReference>
<dbReference type="InterPro" id="IPR019519">
    <property type="entry name" value="Elp5"/>
</dbReference>
<organism evidence="10 11">
    <name type="scientific">Hesseltinella vesiculosa</name>
    <dbReference type="NCBI Taxonomy" id="101127"/>
    <lineage>
        <taxon>Eukaryota</taxon>
        <taxon>Fungi</taxon>
        <taxon>Fungi incertae sedis</taxon>
        <taxon>Mucoromycota</taxon>
        <taxon>Mucoromycotina</taxon>
        <taxon>Mucoromycetes</taxon>
        <taxon>Mucorales</taxon>
        <taxon>Cunninghamellaceae</taxon>
        <taxon>Hesseltinella</taxon>
    </lineage>
</organism>
<dbReference type="UniPathway" id="UPA00988"/>
<comment type="pathway">
    <text evidence="3">tRNA modification; 5-methoxycarbonylmethyl-2-thiouridine-tRNA biosynthesis.</text>
</comment>
<dbReference type="GO" id="GO:0002098">
    <property type="term" value="P:tRNA wobble uridine modification"/>
    <property type="evidence" value="ECO:0007669"/>
    <property type="project" value="InterPro"/>
</dbReference>
<dbReference type="OrthoDB" id="166907at2759"/>
<dbReference type="Pfam" id="PF10483">
    <property type="entry name" value="Elong_Iki1"/>
    <property type="match status" value="1"/>
</dbReference>
<proteinExistence type="inferred from homology"/>
<dbReference type="Proteomes" id="UP000242146">
    <property type="component" value="Unassembled WGS sequence"/>
</dbReference>
<feature type="compositionally biased region" description="Acidic residues" evidence="9">
    <location>
        <begin position="202"/>
        <end position="218"/>
    </location>
</feature>
<dbReference type="GO" id="GO:0005829">
    <property type="term" value="C:cytosol"/>
    <property type="evidence" value="ECO:0007669"/>
    <property type="project" value="TreeGrafter"/>
</dbReference>
<name>A0A1X2G583_9FUNG</name>
<protein>
    <recommendedName>
        <fullName evidence="5">Elongator complex protein 5</fullName>
    </recommendedName>
</protein>
<keyword evidence="8" id="KW-0539">Nucleus</keyword>
<sequence>MISSHRAFRIVNALLSLTSDKTRIVLGYHSDQRPLTATLPPLSESLNRLASVIINLDPLPASTHHADQHSRLTGFVAQDTFGYLPITANQITRGALARVEWRRKSGKVIYETNHFYLDANTNQWVVTDFDQEADEDVVIETPEPVADPTANLSFNLTLTEEQRKTKDSLVLPYLKAQQIELEGHMPSVQPPPAGGAIYYEPDAADDFDDEDPDDDLDI</sequence>
<feature type="region of interest" description="Disordered" evidence="9">
    <location>
        <begin position="183"/>
        <end position="218"/>
    </location>
</feature>
<comment type="subcellular location">
    <subcellularLocation>
        <location evidence="2">Cytoplasm</location>
    </subcellularLocation>
    <subcellularLocation>
        <location evidence="1">Nucleus</location>
    </subcellularLocation>
</comment>
<dbReference type="STRING" id="101127.A0A1X2G583"/>
<evidence type="ECO:0000256" key="8">
    <source>
        <dbReference type="ARBA" id="ARBA00023242"/>
    </source>
</evidence>
<keyword evidence="6" id="KW-0963">Cytoplasm</keyword>
<dbReference type="PANTHER" id="PTHR15641:SF1">
    <property type="entry name" value="ELONGATOR COMPLEX PROTEIN 5"/>
    <property type="match status" value="1"/>
</dbReference>
<accession>A0A1X2G583</accession>
<dbReference type="AlphaFoldDB" id="A0A1X2G583"/>
<evidence type="ECO:0000256" key="9">
    <source>
        <dbReference type="SAM" id="MobiDB-lite"/>
    </source>
</evidence>
<dbReference type="PANTHER" id="PTHR15641">
    <property type="entry name" value="ELONGATOR COMPLEX PROTEIN 5"/>
    <property type="match status" value="1"/>
</dbReference>
<reference evidence="10 11" key="1">
    <citation type="submission" date="2016-07" db="EMBL/GenBank/DDBJ databases">
        <title>Pervasive Adenine N6-methylation of Active Genes in Fungi.</title>
        <authorList>
            <consortium name="DOE Joint Genome Institute"/>
            <person name="Mondo S.J."/>
            <person name="Dannebaum R.O."/>
            <person name="Kuo R.C."/>
            <person name="Labutti K."/>
            <person name="Haridas S."/>
            <person name="Kuo A."/>
            <person name="Salamov A."/>
            <person name="Ahrendt S.R."/>
            <person name="Lipzen A."/>
            <person name="Sullivan W."/>
            <person name="Andreopoulos W.B."/>
            <person name="Clum A."/>
            <person name="Lindquist E."/>
            <person name="Daum C."/>
            <person name="Ramamoorthy G.K."/>
            <person name="Gryganskyi A."/>
            <person name="Culley D."/>
            <person name="Magnuson J.K."/>
            <person name="James T.Y."/>
            <person name="O'Malley M.A."/>
            <person name="Stajich J.E."/>
            <person name="Spatafora J.W."/>
            <person name="Visel A."/>
            <person name="Grigoriev I.V."/>
        </authorList>
    </citation>
    <scope>NUCLEOTIDE SEQUENCE [LARGE SCALE GENOMIC DNA]</scope>
    <source>
        <strain evidence="10 11">NRRL 3301</strain>
    </source>
</reference>
<evidence type="ECO:0000256" key="1">
    <source>
        <dbReference type="ARBA" id="ARBA00004123"/>
    </source>
</evidence>
<evidence type="ECO:0000256" key="3">
    <source>
        <dbReference type="ARBA" id="ARBA00005043"/>
    </source>
</evidence>
<gene>
    <name evidence="10" type="ORF">DM01DRAFT_1170759</name>
</gene>
<evidence type="ECO:0000256" key="7">
    <source>
        <dbReference type="ARBA" id="ARBA00022694"/>
    </source>
</evidence>
<keyword evidence="11" id="KW-1185">Reference proteome</keyword>
<dbReference type="InterPro" id="IPR027417">
    <property type="entry name" value="P-loop_NTPase"/>
</dbReference>
<dbReference type="GO" id="GO:0005634">
    <property type="term" value="C:nucleus"/>
    <property type="evidence" value="ECO:0007669"/>
    <property type="project" value="UniProtKB-SubCell"/>
</dbReference>
<evidence type="ECO:0000313" key="11">
    <source>
        <dbReference type="Proteomes" id="UP000242146"/>
    </source>
</evidence>
<comment type="similarity">
    <text evidence="4">Belongs to the ELP5 family.</text>
</comment>
<evidence type="ECO:0000256" key="6">
    <source>
        <dbReference type="ARBA" id="ARBA00022490"/>
    </source>
</evidence>
<evidence type="ECO:0000256" key="2">
    <source>
        <dbReference type="ARBA" id="ARBA00004496"/>
    </source>
</evidence>
<evidence type="ECO:0000256" key="4">
    <source>
        <dbReference type="ARBA" id="ARBA00009567"/>
    </source>
</evidence>
<dbReference type="EMBL" id="MCGT01000042">
    <property type="protein sequence ID" value="ORX45457.1"/>
    <property type="molecule type" value="Genomic_DNA"/>
</dbReference>
<comment type="caution">
    <text evidence="10">The sequence shown here is derived from an EMBL/GenBank/DDBJ whole genome shotgun (WGS) entry which is preliminary data.</text>
</comment>
<dbReference type="GO" id="GO:0000049">
    <property type="term" value="F:tRNA binding"/>
    <property type="evidence" value="ECO:0007669"/>
    <property type="project" value="TreeGrafter"/>
</dbReference>